<evidence type="ECO:0000256" key="4">
    <source>
        <dbReference type="ARBA" id="ARBA00049194"/>
    </source>
</evidence>
<keyword evidence="3" id="KW-0520">NAD</keyword>
<dbReference type="InterPro" id="IPR016162">
    <property type="entry name" value="Ald_DH_N"/>
</dbReference>
<comment type="similarity">
    <text evidence="1 5">Belongs to the aldehyde dehydrogenase family.</text>
</comment>
<dbReference type="KEGG" id="ppp:112294761"/>
<feature type="active site" evidence="6">
    <location>
        <position position="247"/>
    </location>
</feature>
<dbReference type="STRING" id="3218.A9RSY1"/>
<dbReference type="GeneID" id="112294761"/>
<dbReference type="InterPro" id="IPR015590">
    <property type="entry name" value="Aldehyde_DH_dom"/>
</dbReference>
<reference evidence="8 10" key="2">
    <citation type="journal article" date="2018" name="Plant J.">
        <title>The Physcomitrella patens chromosome-scale assembly reveals moss genome structure and evolution.</title>
        <authorList>
            <person name="Lang D."/>
            <person name="Ullrich K.K."/>
            <person name="Murat F."/>
            <person name="Fuchs J."/>
            <person name="Jenkins J."/>
            <person name="Haas F.B."/>
            <person name="Piednoel M."/>
            <person name="Gundlach H."/>
            <person name="Van Bel M."/>
            <person name="Meyberg R."/>
            <person name="Vives C."/>
            <person name="Morata J."/>
            <person name="Symeonidi A."/>
            <person name="Hiss M."/>
            <person name="Muchero W."/>
            <person name="Kamisugi Y."/>
            <person name="Saleh O."/>
            <person name="Blanc G."/>
            <person name="Decker E.L."/>
            <person name="van Gessel N."/>
            <person name="Grimwood J."/>
            <person name="Hayes R.D."/>
            <person name="Graham S.W."/>
            <person name="Gunter L.E."/>
            <person name="McDaniel S.F."/>
            <person name="Hoernstein S.N.W."/>
            <person name="Larsson A."/>
            <person name="Li F.W."/>
            <person name="Perroud P.F."/>
            <person name="Phillips J."/>
            <person name="Ranjan P."/>
            <person name="Rokshar D.S."/>
            <person name="Rothfels C.J."/>
            <person name="Schneider L."/>
            <person name="Shu S."/>
            <person name="Stevenson D.W."/>
            <person name="Thummler F."/>
            <person name="Tillich M."/>
            <person name="Villarreal Aguilar J.C."/>
            <person name="Widiez T."/>
            <person name="Wong G.K."/>
            <person name="Wymore A."/>
            <person name="Zhang Y."/>
            <person name="Zimmer A.D."/>
            <person name="Quatrano R.S."/>
            <person name="Mayer K.F.X."/>
            <person name="Goodstein D."/>
            <person name="Casacuberta J.M."/>
            <person name="Vandepoele K."/>
            <person name="Reski R."/>
            <person name="Cuming A.C."/>
            <person name="Tuskan G.A."/>
            <person name="Maumus F."/>
            <person name="Salse J."/>
            <person name="Schmutz J."/>
            <person name="Rensing S.A."/>
        </authorList>
    </citation>
    <scope>NUCLEOTIDE SEQUENCE [LARGE SCALE GENOMIC DNA]</scope>
    <source>
        <strain evidence="9 10">cv. Gransden 2004</strain>
    </source>
</reference>
<keyword evidence="2 5" id="KW-0560">Oxidoreductase</keyword>
<dbReference type="AlphaFoldDB" id="A9RSY1"/>
<dbReference type="HOGENOM" id="CLU_005391_3_0_1"/>
<dbReference type="Gramene" id="Pp3c17_4180V3.5">
    <property type="protein sequence ID" value="Pp3c17_4180V3.5"/>
    <property type="gene ID" value="Pp3c17_4180"/>
</dbReference>
<dbReference type="GO" id="GO:0005737">
    <property type="term" value="C:cytoplasm"/>
    <property type="evidence" value="ECO:0000318"/>
    <property type="project" value="GO_Central"/>
</dbReference>
<dbReference type="PANTHER" id="PTHR43570:SF16">
    <property type="entry name" value="ALDEHYDE DEHYDROGENASE TYPE III, ISOFORM Q"/>
    <property type="match status" value="1"/>
</dbReference>
<dbReference type="OMA" id="ISTHIHC"/>
<reference evidence="8 10" key="1">
    <citation type="journal article" date="2008" name="Science">
        <title>The Physcomitrella genome reveals evolutionary insights into the conquest of land by plants.</title>
        <authorList>
            <person name="Rensing S."/>
            <person name="Lang D."/>
            <person name="Zimmer A."/>
            <person name="Terry A."/>
            <person name="Salamov A."/>
            <person name="Shapiro H."/>
            <person name="Nishiyama T."/>
            <person name="Perroud P.-F."/>
            <person name="Lindquist E."/>
            <person name="Kamisugi Y."/>
            <person name="Tanahashi T."/>
            <person name="Sakakibara K."/>
            <person name="Fujita T."/>
            <person name="Oishi K."/>
            <person name="Shin-I T."/>
            <person name="Kuroki Y."/>
            <person name="Toyoda A."/>
            <person name="Suzuki Y."/>
            <person name="Hashimoto A."/>
            <person name="Yamaguchi K."/>
            <person name="Sugano A."/>
            <person name="Kohara Y."/>
            <person name="Fujiyama A."/>
            <person name="Anterola A."/>
            <person name="Aoki S."/>
            <person name="Ashton N."/>
            <person name="Barbazuk W.B."/>
            <person name="Barker E."/>
            <person name="Bennetzen J."/>
            <person name="Bezanilla M."/>
            <person name="Blankenship R."/>
            <person name="Cho S.H."/>
            <person name="Dutcher S."/>
            <person name="Estelle M."/>
            <person name="Fawcett J.A."/>
            <person name="Gundlach H."/>
            <person name="Hanada K."/>
            <person name="Heyl A."/>
            <person name="Hicks K.A."/>
            <person name="Hugh J."/>
            <person name="Lohr M."/>
            <person name="Mayer K."/>
            <person name="Melkozernov A."/>
            <person name="Murata T."/>
            <person name="Nelson D."/>
            <person name="Pils B."/>
            <person name="Prigge M."/>
            <person name="Reiss B."/>
            <person name="Renner T."/>
            <person name="Rombauts S."/>
            <person name="Rushton P."/>
            <person name="Sanderfoot A."/>
            <person name="Schween G."/>
            <person name="Shiu S.-H."/>
            <person name="Stueber K."/>
            <person name="Theodoulou F.L."/>
            <person name="Tu H."/>
            <person name="Van de Peer Y."/>
            <person name="Verrier P.J."/>
            <person name="Waters E."/>
            <person name="Wood A."/>
            <person name="Yang L."/>
            <person name="Cove D."/>
            <person name="Cuming A."/>
            <person name="Hasebe M."/>
            <person name="Lucas S."/>
            <person name="Mishler D.B."/>
            <person name="Reski R."/>
            <person name="Grigoriev I."/>
            <person name="Quatrano R.S."/>
            <person name="Boore J.L."/>
        </authorList>
    </citation>
    <scope>NUCLEOTIDE SEQUENCE [LARGE SCALE GENOMIC DNA]</scope>
    <source>
        <strain evidence="9 10">cv. Gransden 2004</strain>
    </source>
</reference>
<protein>
    <recommendedName>
        <fullName evidence="5">Aldehyde dehydrogenase</fullName>
    </recommendedName>
</protein>
<dbReference type="Gene3D" id="3.40.309.10">
    <property type="entry name" value="Aldehyde Dehydrogenase, Chain A, domain 2"/>
    <property type="match status" value="1"/>
</dbReference>
<evidence type="ECO:0000256" key="5">
    <source>
        <dbReference type="PIRNR" id="PIRNR036492"/>
    </source>
</evidence>
<dbReference type="EnsemblPlants" id="Pp3c17_4180V3.1">
    <property type="protein sequence ID" value="Pp3c17_4180V3.1"/>
    <property type="gene ID" value="Pp3c17_4180"/>
</dbReference>
<evidence type="ECO:0000313" key="10">
    <source>
        <dbReference type="Proteomes" id="UP000006727"/>
    </source>
</evidence>
<dbReference type="Gramene" id="Pp3c17_4180V3.1">
    <property type="protein sequence ID" value="Pp3c17_4180V3.1"/>
    <property type="gene ID" value="Pp3c17_4180"/>
</dbReference>
<dbReference type="Gene3D" id="3.40.605.10">
    <property type="entry name" value="Aldehyde Dehydrogenase, Chain A, domain 1"/>
    <property type="match status" value="1"/>
</dbReference>
<dbReference type="SUPFAM" id="SSF53720">
    <property type="entry name" value="ALDH-like"/>
    <property type="match status" value="1"/>
</dbReference>
<dbReference type="PANTHER" id="PTHR43570">
    <property type="entry name" value="ALDEHYDE DEHYDROGENASE"/>
    <property type="match status" value="1"/>
</dbReference>
<dbReference type="Gramene" id="Pp3c17_4180V3.4">
    <property type="protein sequence ID" value="Pp3c17_4180V3.4"/>
    <property type="gene ID" value="Pp3c17_4180"/>
</dbReference>
<dbReference type="Proteomes" id="UP000006727">
    <property type="component" value="Chromosome 17"/>
</dbReference>
<proteinExistence type="inferred from homology"/>
<dbReference type="EMBL" id="ABEU02000017">
    <property type="protein sequence ID" value="PNR35782.1"/>
    <property type="molecule type" value="Genomic_DNA"/>
</dbReference>
<dbReference type="OrthoDB" id="440325at2759"/>
<dbReference type="PIRSF" id="PIRSF036492">
    <property type="entry name" value="ALDH"/>
    <property type="match status" value="1"/>
</dbReference>
<dbReference type="EnsemblPlants" id="Pp3c17_4180V3.4">
    <property type="protein sequence ID" value="Pp3c17_4180V3.4"/>
    <property type="gene ID" value="Pp3c17_4180"/>
</dbReference>
<evidence type="ECO:0000256" key="6">
    <source>
        <dbReference type="PIRSR" id="PIRSR036492-1"/>
    </source>
</evidence>
<comment type="catalytic activity">
    <reaction evidence="4">
        <text>an aldehyde + NAD(+) + H2O = a carboxylate + NADH + 2 H(+)</text>
        <dbReference type="Rhea" id="RHEA:16185"/>
        <dbReference type="ChEBI" id="CHEBI:15377"/>
        <dbReference type="ChEBI" id="CHEBI:15378"/>
        <dbReference type="ChEBI" id="CHEBI:17478"/>
        <dbReference type="ChEBI" id="CHEBI:29067"/>
        <dbReference type="ChEBI" id="CHEBI:57540"/>
        <dbReference type="ChEBI" id="CHEBI:57945"/>
        <dbReference type="EC" id="1.2.1.3"/>
    </reaction>
</comment>
<evidence type="ECO:0000256" key="2">
    <source>
        <dbReference type="ARBA" id="ARBA00023002"/>
    </source>
</evidence>
<reference evidence="9" key="3">
    <citation type="submission" date="2020-12" db="UniProtKB">
        <authorList>
            <consortium name="EnsemblPlants"/>
        </authorList>
    </citation>
    <scope>IDENTIFICATION</scope>
</reference>
<dbReference type="FunFam" id="3.40.309.10:FF:000003">
    <property type="entry name" value="Aldehyde dehydrogenase"/>
    <property type="match status" value="1"/>
</dbReference>
<feature type="domain" description="Aldehyde dehydrogenase" evidence="7">
    <location>
        <begin position="5"/>
        <end position="435"/>
    </location>
</feature>
<dbReference type="PaxDb" id="3218-PP1S26_253V6.1"/>
<sequence>MTTIDAPQIVSELRATLRTARTRPAQWRLDQIRAVLKLVNENEDDIYAALHSDLHKSNYESFLTEVNVLVSACKSTMKNLHKWMAPEKKPIPLAVWPANASVISEPLGVALVISPWNFPLLLALDPVVGAIAAGCTVCLKTSEIAPATSALLARLLPEYVDTEAIKVVEGSIPEVTALLEQKWDKIFYTGNAKVGRIIMGAAAKHLTPVTLELGGKCPLFIDDSVDLKVASKRIMVGKYGSNAGQACISPDYVLVEEHFAPTLIKQLQKTLLEFYGPDPSASVDLARIINKNHFQRLSSMLDDPSIADKIVHGGERDEKSLYIAPTLIDNPPLDSPVMVEEIFGPMLPIITVRNVDHALNIINDKPKPLEVYVFSNNKDLFNRFRDETSSGGIVMNDCVLQFIIPELPFGGVGESGTGAYHGKATFDAFSHRKAVLVKNMGGDVFARYPPFTVRKQSLIKALLTGTIIDIILAALGWRK</sequence>
<dbReference type="eggNOG" id="KOG2456">
    <property type="taxonomic scope" value="Eukaryota"/>
</dbReference>
<evidence type="ECO:0000256" key="1">
    <source>
        <dbReference type="ARBA" id="ARBA00009986"/>
    </source>
</evidence>
<dbReference type="GO" id="GO:0004029">
    <property type="term" value="F:aldehyde dehydrogenase (NAD+) activity"/>
    <property type="evidence" value="ECO:0000318"/>
    <property type="project" value="GO_Central"/>
</dbReference>
<dbReference type="Gramene" id="Pp3c17_4180V3.2">
    <property type="protein sequence ID" value="Pp3c17_4180V3.2"/>
    <property type="gene ID" value="Pp3c17_4180"/>
</dbReference>
<feature type="active site" evidence="6">
    <location>
        <position position="212"/>
    </location>
</feature>
<evidence type="ECO:0000313" key="8">
    <source>
        <dbReference type="EMBL" id="PNR35782.1"/>
    </source>
</evidence>
<dbReference type="GO" id="GO:0006081">
    <property type="term" value="P:aldehyde metabolic process"/>
    <property type="evidence" value="ECO:0000318"/>
    <property type="project" value="GO_Central"/>
</dbReference>
<keyword evidence="10" id="KW-1185">Reference proteome</keyword>
<dbReference type="RefSeq" id="XP_024401339.1">
    <property type="nucleotide sequence ID" value="XM_024545571.2"/>
</dbReference>
<evidence type="ECO:0000259" key="7">
    <source>
        <dbReference type="Pfam" id="PF00171"/>
    </source>
</evidence>
<evidence type="ECO:0000313" key="9">
    <source>
        <dbReference type="EnsemblPlants" id="Pp3c17_4180V3.1"/>
    </source>
</evidence>
<accession>A9RSY1</accession>
<dbReference type="Pfam" id="PF00171">
    <property type="entry name" value="Aldedh"/>
    <property type="match status" value="1"/>
</dbReference>
<gene>
    <name evidence="9" type="primary">LOC112294761</name>
    <name evidence="8" type="ORF">PHYPA_021632</name>
</gene>
<dbReference type="Gramene" id="Pp3c17_4180V3.3">
    <property type="protein sequence ID" value="Pp3c17_4180V3.3"/>
    <property type="gene ID" value="Pp3c17_4180"/>
</dbReference>
<dbReference type="InterPro" id="IPR016163">
    <property type="entry name" value="Ald_DH_C"/>
</dbReference>
<dbReference type="InterPro" id="IPR012394">
    <property type="entry name" value="Aldehyde_DH_NAD(P)"/>
</dbReference>
<dbReference type="FunFam" id="3.40.605.10:FF:000004">
    <property type="entry name" value="Aldehyde dehydrogenase"/>
    <property type="match status" value="1"/>
</dbReference>
<evidence type="ECO:0000256" key="3">
    <source>
        <dbReference type="ARBA" id="ARBA00023027"/>
    </source>
</evidence>
<dbReference type="EnsemblPlants" id="Pp3c17_4180V3.2">
    <property type="protein sequence ID" value="Pp3c17_4180V3.2"/>
    <property type="gene ID" value="Pp3c17_4180"/>
</dbReference>
<name>A9RSY1_PHYPA</name>
<dbReference type="EnsemblPlants" id="Pp3c17_4180V3.5">
    <property type="protein sequence ID" value="Pp3c17_4180V3.5"/>
    <property type="gene ID" value="Pp3c17_4180"/>
</dbReference>
<dbReference type="CDD" id="cd07137">
    <property type="entry name" value="ALDH_F3FHI"/>
    <property type="match status" value="1"/>
</dbReference>
<organism evidence="8">
    <name type="scientific">Physcomitrium patens</name>
    <name type="common">Spreading-leaved earth moss</name>
    <name type="synonym">Physcomitrella patens</name>
    <dbReference type="NCBI Taxonomy" id="3218"/>
    <lineage>
        <taxon>Eukaryota</taxon>
        <taxon>Viridiplantae</taxon>
        <taxon>Streptophyta</taxon>
        <taxon>Embryophyta</taxon>
        <taxon>Bryophyta</taxon>
        <taxon>Bryophytina</taxon>
        <taxon>Bryopsida</taxon>
        <taxon>Funariidae</taxon>
        <taxon>Funariales</taxon>
        <taxon>Funariaceae</taxon>
        <taxon>Physcomitrium</taxon>
    </lineage>
</organism>
<dbReference type="EnsemblPlants" id="Pp3c17_4180V3.3">
    <property type="protein sequence ID" value="Pp3c17_4180V3.3"/>
    <property type="gene ID" value="Pp3c17_4180"/>
</dbReference>
<dbReference type="InterPro" id="IPR016161">
    <property type="entry name" value="Ald_DH/histidinol_DH"/>
</dbReference>